<evidence type="ECO:0000256" key="1">
    <source>
        <dbReference type="ARBA" id="ARBA00004123"/>
    </source>
</evidence>
<dbReference type="Pfam" id="PF16086">
    <property type="entry name" value="DUF4816"/>
    <property type="match status" value="3"/>
</dbReference>
<dbReference type="InterPro" id="IPR018122">
    <property type="entry name" value="TF_fork_head_CS_1"/>
</dbReference>
<dbReference type="InterPro" id="IPR036388">
    <property type="entry name" value="WH-like_DNA-bd_sf"/>
</dbReference>
<dbReference type="SMART" id="SM00339">
    <property type="entry name" value="FH"/>
    <property type="match status" value="1"/>
</dbReference>
<comment type="subcellular location">
    <subcellularLocation>
        <location evidence="1 6">Nucleus</location>
    </subcellularLocation>
</comment>
<feature type="compositionally biased region" description="Basic and acidic residues" evidence="7">
    <location>
        <begin position="124"/>
        <end position="137"/>
    </location>
</feature>
<name>A0A9C6WMS9_FRAOC</name>
<dbReference type="InterPro" id="IPR032134">
    <property type="entry name" value="DUF4816"/>
</dbReference>
<keyword evidence="9" id="KW-1185">Reference proteome</keyword>
<evidence type="ECO:0000313" key="9">
    <source>
        <dbReference type="Proteomes" id="UP000504606"/>
    </source>
</evidence>
<evidence type="ECO:0000256" key="4">
    <source>
        <dbReference type="ARBA" id="ARBA00023163"/>
    </source>
</evidence>
<feature type="region of interest" description="Disordered" evidence="7">
    <location>
        <begin position="114"/>
        <end position="137"/>
    </location>
</feature>
<dbReference type="PROSITE" id="PS50039">
    <property type="entry name" value="FORK_HEAD_3"/>
    <property type="match status" value="1"/>
</dbReference>
<dbReference type="SUPFAM" id="SSF46785">
    <property type="entry name" value="Winged helix' DNA-binding domain"/>
    <property type="match status" value="1"/>
</dbReference>
<dbReference type="Pfam" id="PF00250">
    <property type="entry name" value="Forkhead"/>
    <property type="match status" value="1"/>
</dbReference>
<protein>
    <submittedName>
        <fullName evidence="10">Uncharacterized protein LOC113202960</fullName>
    </submittedName>
</protein>
<dbReference type="InterPro" id="IPR036390">
    <property type="entry name" value="WH_DNA-bd_sf"/>
</dbReference>
<dbReference type="PROSITE" id="PS00657">
    <property type="entry name" value="FORK_HEAD_1"/>
    <property type="match status" value="1"/>
</dbReference>
<proteinExistence type="predicted"/>
<feature type="domain" description="Fork-head" evidence="8">
    <location>
        <begin position="17"/>
        <end position="113"/>
    </location>
</feature>
<dbReference type="RefSeq" id="XP_052121787.1">
    <property type="nucleotide sequence ID" value="XM_052265827.1"/>
</dbReference>
<dbReference type="GO" id="GO:0003700">
    <property type="term" value="F:DNA-binding transcription factor activity"/>
    <property type="evidence" value="ECO:0007669"/>
    <property type="project" value="InterPro"/>
</dbReference>
<reference evidence="10" key="1">
    <citation type="submission" date="2025-08" db="UniProtKB">
        <authorList>
            <consortium name="RefSeq"/>
        </authorList>
    </citation>
    <scope>IDENTIFICATION</scope>
    <source>
        <tissue evidence="10">Whole organism</tissue>
    </source>
</reference>
<dbReference type="FunFam" id="1.10.10.10:FF:000016">
    <property type="entry name" value="Forkhead box protein I1"/>
    <property type="match status" value="1"/>
</dbReference>
<dbReference type="GO" id="GO:0043565">
    <property type="term" value="F:sequence-specific DNA binding"/>
    <property type="evidence" value="ECO:0007669"/>
    <property type="project" value="InterPro"/>
</dbReference>
<dbReference type="KEGG" id="foc:113202960"/>
<dbReference type="InterPro" id="IPR001766">
    <property type="entry name" value="Fork_head_dom"/>
</dbReference>
<evidence type="ECO:0000256" key="5">
    <source>
        <dbReference type="ARBA" id="ARBA00023242"/>
    </source>
</evidence>
<keyword evidence="3 6" id="KW-0238">DNA-binding</keyword>
<evidence type="ECO:0000256" key="7">
    <source>
        <dbReference type="SAM" id="MobiDB-lite"/>
    </source>
</evidence>
<evidence type="ECO:0000256" key="2">
    <source>
        <dbReference type="ARBA" id="ARBA00023015"/>
    </source>
</evidence>
<dbReference type="PANTHER" id="PTHR21698">
    <property type="entry name" value="PROTEIN (PUTATIVE)-RELATED"/>
    <property type="match status" value="1"/>
</dbReference>
<evidence type="ECO:0000259" key="8">
    <source>
        <dbReference type="PROSITE" id="PS50039"/>
    </source>
</evidence>
<dbReference type="PANTHER" id="PTHR21698:SF4">
    <property type="entry name" value="PROTEIN (PUTATIVE)-RELATED"/>
    <property type="match status" value="1"/>
</dbReference>
<dbReference type="Proteomes" id="UP000504606">
    <property type="component" value="Unplaced"/>
</dbReference>
<gene>
    <name evidence="10" type="primary">LOC113202960</name>
</gene>
<dbReference type="GeneID" id="113202960"/>
<evidence type="ECO:0000256" key="6">
    <source>
        <dbReference type="PROSITE-ProRule" id="PRU00089"/>
    </source>
</evidence>
<dbReference type="PRINTS" id="PR00053">
    <property type="entry name" value="FORKHEAD"/>
</dbReference>
<feature type="region of interest" description="Disordered" evidence="7">
    <location>
        <begin position="161"/>
        <end position="185"/>
    </location>
</feature>
<evidence type="ECO:0000313" key="10">
    <source>
        <dbReference type="RefSeq" id="XP_052121787.1"/>
    </source>
</evidence>
<dbReference type="PROSITE" id="PS00658">
    <property type="entry name" value="FORK_HEAD_2"/>
    <property type="match status" value="1"/>
</dbReference>
<feature type="DNA-binding region" description="Fork-head" evidence="6">
    <location>
        <begin position="17"/>
        <end position="113"/>
    </location>
</feature>
<dbReference type="InterPro" id="IPR030456">
    <property type="entry name" value="TF_fork_head_CS_2"/>
</dbReference>
<sequence length="498" mass="57585">MVFEAAARAHTGKTAEKPPYSYIALIAMAICSSPANKMTLSEIYRFIADNFPYYRDNRQGWQNSIRHNLSLNDCFVKIPRLDLEEAGKGNFWTLDPALAADMFERGNYRRRRRGLRATTRVRTSARDTAPDGRDGVKDIPSRARVAVAVVAAVQASPVDTKKAVDAKQGPQPAAEAGVTQNKRNKKSLEWGGDLGGYASGFNQWDSSLSFGGGLSGGLSAGLGSGWSAAASSGWSAPSSGWSAPRQPEGVWQKKLVWKTEWKQIWRTEQKQIWKTEWKKTQVPVEKVIQVPAWKEIQVPDWKKVQVPVERVIQEPAWKEIQVPDVKVVQVPYWKDVQVPIWKEVQVPDWKQVQVPVWEKVWVEEPSHGWGPAQGRWEKKLVWKTENKQIWRTEKKQEWITKKEQAYREEKHQIWRTEKKQIWVPKKIQEWKEESVQIWRTEKKQIWVPKTVQEWKEELKSVQVPAWKEVQVPDWKQVTVPVWEKVWVPLPPKAEPGWW</sequence>
<dbReference type="AlphaFoldDB" id="A0A9C6WMS9"/>
<keyword evidence="2" id="KW-0805">Transcription regulation</keyword>
<dbReference type="GO" id="GO:0005634">
    <property type="term" value="C:nucleus"/>
    <property type="evidence" value="ECO:0007669"/>
    <property type="project" value="UniProtKB-SubCell"/>
</dbReference>
<keyword evidence="5 6" id="KW-0539">Nucleus</keyword>
<keyword evidence="4" id="KW-0804">Transcription</keyword>
<dbReference type="Gene3D" id="1.10.10.10">
    <property type="entry name" value="Winged helix-like DNA-binding domain superfamily/Winged helix DNA-binding domain"/>
    <property type="match status" value="1"/>
</dbReference>
<organism evidence="9 10">
    <name type="scientific">Frankliniella occidentalis</name>
    <name type="common">Western flower thrips</name>
    <name type="synonym">Euthrips occidentalis</name>
    <dbReference type="NCBI Taxonomy" id="133901"/>
    <lineage>
        <taxon>Eukaryota</taxon>
        <taxon>Metazoa</taxon>
        <taxon>Ecdysozoa</taxon>
        <taxon>Arthropoda</taxon>
        <taxon>Hexapoda</taxon>
        <taxon>Insecta</taxon>
        <taxon>Pterygota</taxon>
        <taxon>Neoptera</taxon>
        <taxon>Paraneoptera</taxon>
        <taxon>Thysanoptera</taxon>
        <taxon>Terebrantia</taxon>
        <taxon>Thripoidea</taxon>
        <taxon>Thripidae</taxon>
        <taxon>Frankliniella</taxon>
    </lineage>
</organism>
<evidence type="ECO:0000256" key="3">
    <source>
        <dbReference type="ARBA" id="ARBA00023125"/>
    </source>
</evidence>
<dbReference type="OrthoDB" id="8186325at2759"/>
<accession>A0A9C6WMS9</accession>